<evidence type="ECO:0000313" key="10">
    <source>
        <dbReference type="EMBL" id="KAG0473899.1"/>
    </source>
</evidence>
<dbReference type="GO" id="GO:0006281">
    <property type="term" value="P:DNA repair"/>
    <property type="evidence" value="ECO:0007669"/>
    <property type="project" value="UniProtKB-UniRule"/>
</dbReference>
<keyword evidence="4 7" id="KW-0233">DNA recombination</keyword>
<dbReference type="GO" id="GO:0005634">
    <property type="term" value="C:nucleus"/>
    <property type="evidence" value="ECO:0007669"/>
    <property type="project" value="UniProtKB-SubCell"/>
</dbReference>
<evidence type="ECO:0000256" key="1">
    <source>
        <dbReference type="ARBA" id="ARBA00004123"/>
    </source>
</evidence>
<comment type="subunit">
    <text evidence="7">Component of the SMC5-SMC6 complex.</text>
</comment>
<evidence type="ECO:0000256" key="4">
    <source>
        <dbReference type="ARBA" id="ARBA00023172"/>
    </source>
</evidence>
<dbReference type="OrthoDB" id="2021107at2759"/>
<feature type="region of interest" description="Disordered" evidence="8">
    <location>
        <begin position="311"/>
        <end position="387"/>
    </location>
</feature>
<evidence type="ECO:0000256" key="5">
    <source>
        <dbReference type="ARBA" id="ARBA00023204"/>
    </source>
</evidence>
<dbReference type="InterPro" id="IPR014854">
    <property type="entry name" value="Nse4_C"/>
</dbReference>
<accession>A0A835QJS0</accession>
<feature type="domain" description="Non-structural maintenance of chromosome element 4 C-terminal" evidence="9">
    <location>
        <begin position="223"/>
        <end position="309"/>
    </location>
</feature>
<name>A0A835QJS0_VANPL</name>
<dbReference type="Pfam" id="PF08743">
    <property type="entry name" value="Nse4_C"/>
    <property type="match status" value="1"/>
</dbReference>
<dbReference type="EMBL" id="JADCNL010000007">
    <property type="protein sequence ID" value="KAG0473899.1"/>
    <property type="molecule type" value="Genomic_DNA"/>
</dbReference>
<feature type="compositionally biased region" description="Low complexity" evidence="8">
    <location>
        <begin position="317"/>
        <end position="326"/>
    </location>
</feature>
<feature type="compositionally biased region" description="Basic and acidic residues" evidence="8">
    <location>
        <begin position="185"/>
        <end position="202"/>
    </location>
</feature>
<dbReference type="Proteomes" id="UP000636800">
    <property type="component" value="Chromosome 7"/>
</dbReference>
<dbReference type="GO" id="GO:0030915">
    <property type="term" value="C:Smc5-Smc6 complex"/>
    <property type="evidence" value="ECO:0007669"/>
    <property type="project" value="UniProtKB-UniRule"/>
</dbReference>
<sequence>MVRPVKREPGLGGRTVAAEGAILDGTGAETSRQEALERRALRSRYLAVKNLISDERDDISRSDSQRFKSIISEVEALHRNVKKPREQVADAETLLDIAKTLVLSVRSESTEGVTPSDFVTAILKNFSHVEHREQDDNSQNVVSWEKIGISLSHIFQAVSGCCTMIGPMSNEIRQRKVAVHRKRTRPTDSIHPEEIDCDEPQAKTDTDNNVLTMFDVLKRKRKVRLENLLLNRLSFAQTVENIFALSFLVKDGRAEITVDEKGCHLVSPRNAPAASAVASGEVSYHHFIFRFDFKDWKSMIDIVRPGEELMPLRSSSKESSSQAASSGRHEKEQPTSAQQSAQSTPIRKLTRNRGLVIQEDTIVEDSLEREPPCKKTSPSSHMGKRLF</sequence>
<feature type="compositionally biased region" description="Low complexity" evidence="8">
    <location>
        <begin position="334"/>
        <end position="345"/>
    </location>
</feature>
<reference evidence="10 11" key="1">
    <citation type="journal article" date="2020" name="Nat. Food">
        <title>A phased Vanilla planifolia genome enables genetic improvement of flavour and production.</title>
        <authorList>
            <person name="Hasing T."/>
            <person name="Tang H."/>
            <person name="Brym M."/>
            <person name="Khazi F."/>
            <person name="Huang T."/>
            <person name="Chambers A.H."/>
        </authorList>
    </citation>
    <scope>NUCLEOTIDE SEQUENCE [LARGE SCALE GENOMIC DNA]</scope>
    <source>
        <tissue evidence="10">Leaf</tissue>
    </source>
</reference>
<comment type="similarity">
    <text evidence="2 7">Belongs to the NSE4 family.</text>
</comment>
<evidence type="ECO:0000313" key="11">
    <source>
        <dbReference type="Proteomes" id="UP000636800"/>
    </source>
</evidence>
<organism evidence="10 11">
    <name type="scientific">Vanilla planifolia</name>
    <name type="common">Vanilla</name>
    <dbReference type="NCBI Taxonomy" id="51239"/>
    <lineage>
        <taxon>Eukaryota</taxon>
        <taxon>Viridiplantae</taxon>
        <taxon>Streptophyta</taxon>
        <taxon>Embryophyta</taxon>
        <taxon>Tracheophyta</taxon>
        <taxon>Spermatophyta</taxon>
        <taxon>Magnoliopsida</taxon>
        <taxon>Liliopsida</taxon>
        <taxon>Asparagales</taxon>
        <taxon>Orchidaceae</taxon>
        <taxon>Vanilloideae</taxon>
        <taxon>Vanilleae</taxon>
        <taxon>Vanilla</taxon>
    </lineage>
</organism>
<evidence type="ECO:0000256" key="7">
    <source>
        <dbReference type="RuleBase" id="RU365071"/>
    </source>
</evidence>
<comment type="function">
    <text evidence="7">Component of the SMC5-SMC6 complex, that promotes sister chromatid alignment after DNA damage and facilitates double-stranded DNA breaks (DSBs) repair via homologous recombination between sister chromatids.</text>
</comment>
<keyword evidence="11" id="KW-1185">Reference proteome</keyword>
<dbReference type="PANTHER" id="PTHR16140:SF0">
    <property type="entry name" value="NON-STRUCTURAL MAINTENANCE OF CHROMOSOMES ELEMENT 4"/>
    <property type="match status" value="1"/>
</dbReference>
<evidence type="ECO:0000256" key="8">
    <source>
        <dbReference type="SAM" id="MobiDB-lite"/>
    </source>
</evidence>
<evidence type="ECO:0000259" key="9">
    <source>
        <dbReference type="Pfam" id="PF08743"/>
    </source>
</evidence>
<dbReference type="AlphaFoldDB" id="A0A835QJS0"/>
<keyword evidence="5 7" id="KW-0234">DNA repair</keyword>
<gene>
    <name evidence="10" type="ORF">HPP92_015756</name>
</gene>
<comment type="caution">
    <text evidence="10">The sequence shown here is derived from an EMBL/GenBank/DDBJ whole genome shotgun (WGS) entry which is preliminary data.</text>
</comment>
<keyword evidence="6 7" id="KW-0539">Nucleus</keyword>
<protein>
    <recommendedName>
        <fullName evidence="7">Non-structural maintenance of chromosomes element 4</fullName>
    </recommendedName>
</protein>
<feature type="region of interest" description="Disordered" evidence="8">
    <location>
        <begin position="182"/>
        <end position="202"/>
    </location>
</feature>
<keyword evidence="3 7" id="KW-0227">DNA damage</keyword>
<evidence type="ECO:0000256" key="6">
    <source>
        <dbReference type="ARBA" id="ARBA00023242"/>
    </source>
</evidence>
<dbReference type="PANTHER" id="PTHR16140">
    <property type="entry name" value="NON-STRUCTURAL MAINTENANCE OF CHROMOSOMES ELEMENT 4"/>
    <property type="match status" value="1"/>
</dbReference>
<evidence type="ECO:0000256" key="2">
    <source>
        <dbReference type="ARBA" id="ARBA00008997"/>
    </source>
</evidence>
<dbReference type="GO" id="GO:0006310">
    <property type="term" value="P:DNA recombination"/>
    <property type="evidence" value="ECO:0007669"/>
    <property type="project" value="UniProtKB-UniRule"/>
</dbReference>
<comment type="subcellular location">
    <subcellularLocation>
        <location evidence="1 7">Nucleus</location>
    </subcellularLocation>
</comment>
<proteinExistence type="inferred from homology"/>
<evidence type="ECO:0000256" key="3">
    <source>
        <dbReference type="ARBA" id="ARBA00022763"/>
    </source>
</evidence>
<dbReference type="InterPro" id="IPR027786">
    <property type="entry name" value="Nse4/EID"/>
</dbReference>